<keyword evidence="11" id="KW-1185">Reference proteome</keyword>
<evidence type="ECO:0000259" key="9">
    <source>
        <dbReference type="Pfam" id="PF13231"/>
    </source>
</evidence>
<keyword evidence="6 8" id="KW-1133">Transmembrane helix</keyword>
<dbReference type="PANTHER" id="PTHR33908">
    <property type="entry name" value="MANNOSYLTRANSFERASE YKCB-RELATED"/>
    <property type="match status" value="1"/>
</dbReference>
<feature type="transmembrane region" description="Helical" evidence="8">
    <location>
        <begin position="157"/>
        <end position="176"/>
    </location>
</feature>
<feature type="transmembrane region" description="Helical" evidence="8">
    <location>
        <begin position="396"/>
        <end position="415"/>
    </location>
</feature>
<reference evidence="11" key="1">
    <citation type="journal article" date="2011" name="MBio">
        <title>Novel metabolic attributes of the genus Cyanothece, comprising a group of unicellular nitrogen-fixing Cyanobacteria.</title>
        <authorList>
            <person name="Bandyopadhyay A."/>
            <person name="Elvitigala T."/>
            <person name="Welsh E."/>
            <person name="Stockel J."/>
            <person name="Liberton M."/>
            <person name="Min H."/>
            <person name="Sherman L.A."/>
            <person name="Pakrasi H.B."/>
        </authorList>
    </citation>
    <scope>NUCLEOTIDE SEQUENCE [LARGE SCALE GENOMIC DNA]</scope>
    <source>
        <strain evidence="11">PCC 7424</strain>
    </source>
</reference>
<keyword evidence="5 8" id="KW-0812">Transmembrane</keyword>
<organism evidence="10 11">
    <name type="scientific">Gloeothece citriformis (strain PCC 7424)</name>
    <name type="common">Cyanothece sp. (strain PCC 7424)</name>
    <dbReference type="NCBI Taxonomy" id="65393"/>
    <lineage>
        <taxon>Bacteria</taxon>
        <taxon>Bacillati</taxon>
        <taxon>Cyanobacteriota</taxon>
        <taxon>Cyanophyceae</taxon>
        <taxon>Oscillatoriophycideae</taxon>
        <taxon>Chroococcales</taxon>
        <taxon>Aphanothecaceae</taxon>
        <taxon>Gloeothece</taxon>
        <taxon>Gloeothece citriformis</taxon>
    </lineage>
</organism>
<comment type="subcellular location">
    <subcellularLocation>
        <location evidence="1">Cell membrane</location>
        <topology evidence="1">Multi-pass membrane protein</topology>
    </subcellularLocation>
</comment>
<dbReference type="eggNOG" id="COG1807">
    <property type="taxonomic scope" value="Bacteria"/>
</dbReference>
<name>B7K8C7_GLOC7</name>
<dbReference type="GO" id="GO:0005886">
    <property type="term" value="C:plasma membrane"/>
    <property type="evidence" value="ECO:0007669"/>
    <property type="project" value="UniProtKB-SubCell"/>
</dbReference>
<evidence type="ECO:0000256" key="3">
    <source>
        <dbReference type="ARBA" id="ARBA00022676"/>
    </source>
</evidence>
<feature type="transmembrane region" description="Helical" evidence="8">
    <location>
        <begin position="422"/>
        <end position="444"/>
    </location>
</feature>
<dbReference type="Pfam" id="PF13231">
    <property type="entry name" value="PMT_2"/>
    <property type="match status" value="1"/>
</dbReference>
<evidence type="ECO:0000256" key="7">
    <source>
        <dbReference type="ARBA" id="ARBA00023136"/>
    </source>
</evidence>
<dbReference type="OrthoDB" id="9810951at2"/>
<dbReference type="RefSeq" id="WP_012598832.1">
    <property type="nucleotide sequence ID" value="NC_011729.1"/>
</dbReference>
<dbReference type="AlphaFoldDB" id="B7K8C7"/>
<evidence type="ECO:0000256" key="6">
    <source>
        <dbReference type="ARBA" id="ARBA00022989"/>
    </source>
</evidence>
<accession>B7K8C7</accession>
<evidence type="ECO:0000256" key="2">
    <source>
        <dbReference type="ARBA" id="ARBA00022475"/>
    </source>
</evidence>
<dbReference type="EMBL" id="CP001291">
    <property type="protein sequence ID" value="ACK69887.1"/>
    <property type="molecule type" value="Genomic_DNA"/>
</dbReference>
<protein>
    <submittedName>
        <fullName evidence="10">Glycosyl transferase family 39</fullName>
    </submittedName>
</protein>
<dbReference type="Proteomes" id="UP000002384">
    <property type="component" value="Chromosome"/>
</dbReference>
<feature type="domain" description="Glycosyltransferase RgtA/B/C/D-like" evidence="9">
    <location>
        <begin position="84"/>
        <end position="235"/>
    </location>
</feature>
<dbReference type="STRING" id="65393.PCC7424_1445"/>
<dbReference type="PANTHER" id="PTHR33908:SF3">
    <property type="entry name" value="UNDECAPRENYL PHOSPHATE-ALPHA-4-AMINO-4-DEOXY-L-ARABINOSE ARABINOSYL TRANSFERASE"/>
    <property type="match status" value="1"/>
</dbReference>
<dbReference type="GO" id="GO:0016763">
    <property type="term" value="F:pentosyltransferase activity"/>
    <property type="evidence" value="ECO:0007669"/>
    <property type="project" value="TreeGrafter"/>
</dbReference>
<evidence type="ECO:0000256" key="4">
    <source>
        <dbReference type="ARBA" id="ARBA00022679"/>
    </source>
</evidence>
<feature type="transmembrane region" description="Helical" evidence="8">
    <location>
        <begin position="21"/>
        <end position="40"/>
    </location>
</feature>
<dbReference type="KEGG" id="cyc:PCC7424_1445"/>
<evidence type="ECO:0000313" key="10">
    <source>
        <dbReference type="EMBL" id="ACK69887.1"/>
    </source>
</evidence>
<evidence type="ECO:0000256" key="5">
    <source>
        <dbReference type="ARBA" id="ARBA00022692"/>
    </source>
</evidence>
<keyword evidence="3" id="KW-0328">Glycosyltransferase</keyword>
<dbReference type="GO" id="GO:0009103">
    <property type="term" value="P:lipopolysaccharide biosynthetic process"/>
    <property type="evidence" value="ECO:0007669"/>
    <property type="project" value="UniProtKB-ARBA"/>
</dbReference>
<feature type="transmembrane region" description="Helical" evidence="8">
    <location>
        <begin position="109"/>
        <end position="126"/>
    </location>
</feature>
<dbReference type="InterPro" id="IPR050297">
    <property type="entry name" value="LipidA_mod_glycosyltrf_83"/>
</dbReference>
<feature type="transmembrane region" description="Helical" evidence="8">
    <location>
        <begin position="332"/>
        <end position="351"/>
    </location>
</feature>
<evidence type="ECO:0000256" key="1">
    <source>
        <dbReference type="ARBA" id="ARBA00004651"/>
    </source>
</evidence>
<sequence>MNRQTFTWGRSSSQLRQEQQWIEFLCLLGLLVAAIILMSLNLGSLPLRDWDEGTVAQVAKEISQAPLKELRWLFPTFWGEPYLNKPPLVHNLIALSFAWGGINEWTARLPGALLTAFSVPLLYLVAREIFPARLPALFSALIYLTLLPVVRHGRLAMLDGAVLCFEILMIGCALRSRRDLRWALGVGIGFSLICLTKGIIGLLLAGITLAFLAWDTPRLLTSIYFWLGWSLGSLPALAWYLAQWLHYGDTFIDSLFAQQFNRIHSTLDHHQEPIWYYLLEILKYSWPWLLFSLYGLRLAWTERNYSWAKLVMVWSGAYLVIVSLMATKLPWYIIPIYPALAIAGGAILAEVRNFPSTRSYPRSWMIAMGVLGILIAVSCLSFYYDLINLESRHPSLWLILISLSLTMAVTSILLARRSEEFISILFWGMYISLMLFFSSPYWVWELQEAYPVTPVADMIKKQNLDPEQIIYTSFEYERPSLNFYSEHRIIPASFDQLITDWEKSGSKKNEIGKLIYLLDVKTWQNFQQQLTLRSHNFSLPAPLEIARSGDWILITQDFNQEIKMHKVDHLCFRDQFHDSHCPLRSPEVPQISVEYLGEI</sequence>
<dbReference type="InterPro" id="IPR038731">
    <property type="entry name" value="RgtA/B/C-like"/>
</dbReference>
<feature type="transmembrane region" description="Helical" evidence="8">
    <location>
        <begin position="182"/>
        <end position="211"/>
    </location>
</feature>
<keyword evidence="7 8" id="KW-0472">Membrane</keyword>
<feature type="transmembrane region" description="Helical" evidence="8">
    <location>
        <begin position="363"/>
        <end position="384"/>
    </location>
</feature>
<evidence type="ECO:0000313" key="11">
    <source>
        <dbReference type="Proteomes" id="UP000002384"/>
    </source>
</evidence>
<keyword evidence="4 10" id="KW-0808">Transferase</keyword>
<feature type="transmembrane region" description="Helical" evidence="8">
    <location>
        <begin position="223"/>
        <end position="242"/>
    </location>
</feature>
<dbReference type="CAZy" id="GT83">
    <property type="family name" value="Glycosyltransferase Family 83"/>
</dbReference>
<proteinExistence type="predicted"/>
<dbReference type="HOGENOM" id="CLU_019200_4_0_3"/>
<feature type="transmembrane region" description="Helical" evidence="8">
    <location>
        <begin position="132"/>
        <end position="150"/>
    </location>
</feature>
<feature type="transmembrane region" description="Helical" evidence="8">
    <location>
        <begin position="307"/>
        <end position="326"/>
    </location>
</feature>
<evidence type="ECO:0000256" key="8">
    <source>
        <dbReference type="SAM" id="Phobius"/>
    </source>
</evidence>
<keyword evidence="2" id="KW-1003">Cell membrane</keyword>
<gene>
    <name evidence="10" type="ordered locus">PCC7424_1445</name>
</gene>
<dbReference type="GO" id="GO:0010041">
    <property type="term" value="P:response to iron(III) ion"/>
    <property type="evidence" value="ECO:0007669"/>
    <property type="project" value="TreeGrafter"/>
</dbReference>